<evidence type="ECO:0000256" key="2">
    <source>
        <dbReference type="ARBA" id="ARBA00022803"/>
    </source>
</evidence>
<dbReference type="InterPro" id="IPR019734">
    <property type="entry name" value="TPR_rpt"/>
</dbReference>
<keyword evidence="2" id="KW-0802">TPR repeat</keyword>
<name>A0A3B0VBY8_9ZZZZ</name>
<dbReference type="AlphaFoldDB" id="A0A3B0VBY8"/>
<evidence type="ECO:0000256" key="1">
    <source>
        <dbReference type="ARBA" id="ARBA00022737"/>
    </source>
</evidence>
<evidence type="ECO:0000313" key="3">
    <source>
        <dbReference type="EMBL" id="VAW29364.1"/>
    </source>
</evidence>
<dbReference type="InterPro" id="IPR050498">
    <property type="entry name" value="Ycf3"/>
</dbReference>
<keyword evidence="1" id="KW-0677">Repeat</keyword>
<accession>A0A3B0VBY8</accession>
<protein>
    <submittedName>
        <fullName evidence="3">Uncharacterized protein</fullName>
    </submittedName>
</protein>
<dbReference type="InterPro" id="IPR011990">
    <property type="entry name" value="TPR-like_helical_dom_sf"/>
</dbReference>
<dbReference type="EMBL" id="UOES01000556">
    <property type="protein sequence ID" value="VAW29364.1"/>
    <property type="molecule type" value="Genomic_DNA"/>
</dbReference>
<dbReference type="SUPFAM" id="SSF48452">
    <property type="entry name" value="TPR-like"/>
    <property type="match status" value="1"/>
</dbReference>
<dbReference type="Gene3D" id="1.25.40.10">
    <property type="entry name" value="Tetratricopeptide repeat domain"/>
    <property type="match status" value="1"/>
</dbReference>
<gene>
    <name evidence="3" type="ORF">MNBD_BACTEROID06-945</name>
</gene>
<dbReference type="PROSITE" id="PS50005">
    <property type="entry name" value="TPR"/>
    <property type="match status" value="1"/>
</dbReference>
<reference evidence="3" key="1">
    <citation type="submission" date="2018-06" db="EMBL/GenBank/DDBJ databases">
        <authorList>
            <person name="Zhirakovskaya E."/>
        </authorList>
    </citation>
    <scope>NUCLEOTIDE SEQUENCE</scope>
</reference>
<dbReference type="SMART" id="SM00028">
    <property type="entry name" value="TPR"/>
    <property type="match status" value="1"/>
</dbReference>
<dbReference type="Pfam" id="PF13414">
    <property type="entry name" value="TPR_11"/>
    <property type="match status" value="1"/>
</dbReference>
<organism evidence="3">
    <name type="scientific">hydrothermal vent metagenome</name>
    <dbReference type="NCBI Taxonomy" id="652676"/>
    <lineage>
        <taxon>unclassified sequences</taxon>
        <taxon>metagenomes</taxon>
        <taxon>ecological metagenomes</taxon>
    </lineage>
</organism>
<dbReference type="PANTHER" id="PTHR44858">
    <property type="entry name" value="TETRATRICOPEPTIDE REPEAT PROTEIN 6"/>
    <property type="match status" value="1"/>
</dbReference>
<dbReference type="PANTHER" id="PTHR44858:SF1">
    <property type="entry name" value="UDP-N-ACETYLGLUCOSAMINE--PEPTIDE N-ACETYLGLUCOSAMINYLTRANSFERASE SPINDLY-RELATED"/>
    <property type="match status" value="1"/>
</dbReference>
<proteinExistence type="predicted"/>
<sequence length="147" mass="16553">MAGEAKAALKDFDKAVDLEPKNAYRYSCRAFIKDYYKDYKGALADYNKAIEIDPEDAITHNNKGVLEEKLGFAEQAQQSFTTSNQIQGVDLDKELAKINVSDYPPITLPKVEPEKLSIISYISVIKTIFSTKKGFNEFINFLSGKKK</sequence>